<dbReference type="PIRSF" id="PIRSF006324">
    <property type="entry name" value="LeuE"/>
    <property type="match status" value="1"/>
</dbReference>
<dbReference type="PANTHER" id="PTHR30086">
    <property type="entry name" value="ARGININE EXPORTER PROTEIN ARGO"/>
    <property type="match status" value="1"/>
</dbReference>
<dbReference type="PANTHER" id="PTHR30086:SF14">
    <property type="entry name" value="HOMOSERINE_HOMOSERINE LACTONE EFFLUX PROTEIN"/>
    <property type="match status" value="1"/>
</dbReference>
<evidence type="ECO:0000313" key="9">
    <source>
        <dbReference type="Proteomes" id="UP001230253"/>
    </source>
</evidence>
<proteinExistence type="inferred from homology"/>
<evidence type="ECO:0000256" key="7">
    <source>
        <dbReference type="SAM" id="Phobius"/>
    </source>
</evidence>
<feature type="transmembrane region" description="Helical" evidence="7">
    <location>
        <begin position="67"/>
        <end position="87"/>
    </location>
</feature>
<organism evidence="8 9">
    <name type="scientific">Rhodopseudomonas julia</name>
    <dbReference type="NCBI Taxonomy" id="200617"/>
    <lineage>
        <taxon>Bacteria</taxon>
        <taxon>Pseudomonadati</taxon>
        <taxon>Pseudomonadota</taxon>
        <taxon>Alphaproteobacteria</taxon>
        <taxon>Hyphomicrobiales</taxon>
        <taxon>Nitrobacteraceae</taxon>
        <taxon>Rhodopseudomonas</taxon>
    </lineage>
</organism>
<dbReference type="EMBL" id="JAUSUK010000001">
    <property type="protein sequence ID" value="MDQ0325487.1"/>
    <property type="molecule type" value="Genomic_DNA"/>
</dbReference>
<feature type="transmembrane region" description="Helical" evidence="7">
    <location>
        <begin position="146"/>
        <end position="171"/>
    </location>
</feature>
<name>A0ABU0C5H5_9BRAD</name>
<dbReference type="Pfam" id="PF01810">
    <property type="entry name" value="LysE"/>
    <property type="match status" value="1"/>
</dbReference>
<evidence type="ECO:0000256" key="6">
    <source>
        <dbReference type="ARBA" id="ARBA00023136"/>
    </source>
</evidence>
<reference evidence="8 9" key="1">
    <citation type="submission" date="2023-07" db="EMBL/GenBank/DDBJ databases">
        <title>Genomic Encyclopedia of Type Strains, Phase IV (KMG-IV): sequencing the most valuable type-strain genomes for metagenomic binning, comparative biology and taxonomic classification.</title>
        <authorList>
            <person name="Goeker M."/>
        </authorList>
    </citation>
    <scope>NUCLEOTIDE SEQUENCE [LARGE SCALE GENOMIC DNA]</scope>
    <source>
        <strain evidence="8 9">DSM 11549</strain>
    </source>
</reference>
<protein>
    <submittedName>
        <fullName evidence="8">Threonine/homoserine/homoserine lactone efflux protein</fullName>
    </submittedName>
</protein>
<dbReference type="InterPro" id="IPR001123">
    <property type="entry name" value="LeuE-type"/>
</dbReference>
<evidence type="ECO:0000256" key="3">
    <source>
        <dbReference type="ARBA" id="ARBA00022475"/>
    </source>
</evidence>
<evidence type="ECO:0000256" key="5">
    <source>
        <dbReference type="ARBA" id="ARBA00022989"/>
    </source>
</evidence>
<feature type="transmembrane region" description="Helical" evidence="7">
    <location>
        <begin position="108"/>
        <end position="134"/>
    </location>
</feature>
<keyword evidence="9" id="KW-1185">Reference proteome</keyword>
<gene>
    <name evidence="8" type="ORF">J2R99_001336</name>
</gene>
<evidence type="ECO:0000256" key="1">
    <source>
        <dbReference type="ARBA" id="ARBA00004651"/>
    </source>
</evidence>
<comment type="caution">
    <text evidence="8">The sequence shown here is derived from an EMBL/GenBank/DDBJ whole genome shotgun (WGS) entry which is preliminary data.</text>
</comment>
<feature type="transmembrane region" description="Helical" evidence="7">
    <location>
        <begin position="183"/>
        <end position="201"/>
    </location>
</feature>
<evidence type="ECO:0000256" key="2">
    <source>
        <dbReference type="ARBA" id="ARBA00007928"/>
    </source>
</evidence>
<feature type="transmembrane region" description="Helical" evidence="7">
    <location>
        <begin position="35"/>
        <end position="61"/>
    </location>
</feature>
<comment type="similarity">
    <text evidence="2">Belongs to the Rht family.</text>
</comment>
<keyword evidence="5 7" id="KW-1133">Transmembrane helix</keyword>
<keyword evidence="3" id="KW-1003">Cell membrane</keyword>
<accession>A0ABU0C5H5</accession>
<keyword evidence="6 7" id="KW-0472">Membrane</keyword>
<keyword evidence="4 7" id="KW-0812">Transmembrane</keyword>
<dbReference type="Proteomes" id="UP001230253">
    <property type="component" value="Unassembled WGS sequence"/>
</dbReference>
<evidence type="ECO:0000256" key="4">
    <source>
        <dbReference type="ARBA" id="ARBA00022692"/>
    </source>
</evidence>
<sequence>MSVEFFLTSLLIILIPGTGVVYTLAAGLSGGQQRAIVAALGCTLGIVPHLTASILGLAAILHASATLFAFIKYLGVAYLLYLAWQTLKSAGPLALSGRQETPKRALSIVRNGILINVLNPKLSIFFVAFLPQFITPGADSPTGELLVLSLLFMAMTFVVFALYGVFAAAMRAKVLQNARLMRWLQRTVAVAFAGFGLRLAFASR</sequence>
<comment type="subcellular location">
    <subcellularLocation>
        <location evidence="1">Cell membrane</location>
        <topology evidence="1">Multi-pass membrane protein</topology>
    </subcellularLocation>
</comment>
<feature type="transmembrane region" description="Helical" evidence="7">
    <location>
        <begin position="6"/>
        <end position="28"/>
    </location>
</feature>
<evidence type="ECO:0000313" key="8">
    <source>
        <dbReference type="EMBL" id="MDQ0325487.1"/>
    </source>
</evidence>
<dbReference type="RefSeq" id="WP_307153674.1">
    <property type="nucleotide sequence ID" value="NZ_JAUSUK010000001.1"/>
</dbReference>